<evidence type="ECO:0000256" key="1">
    <source>
        <dbReference type="ARBA" id="ARBA00001445"/>
    </source>
</evidence>
<evidence type="ECO:0000313" key="9">
    <source>
        <dbReference type="EMBL" id="RAV98534.1"/>
    </source>
</evidence>
<comment type="caution">
    <text evidence="9">The sequence shown here is derived from an EMBL/GenBank/DDBJ whole genome shotgun (WGS) entry which is preliminary data.</text>
</comment>
<dbReference type="PANTHER" id="PTHR33307">
    <property type="entry name" value="ALPHA-RHAMNOSIDASE (EUROFUNG)"/>
    <property type="match status" value="1"/>
</dbReference>
<dbReference type="Pfam" id="PF25788">
    <property type="entry name" value="Ig_Rha78A_N"/>
    <property type="match status" value="1"/>
</dbReference>
<dbReference type="Proteomes" id="UP000251889">
    <property type="component" value="Unassembled WGS sequence"/>
</dbReference>
<evidence type="ECO:0000313" key="10">
    <source>
        <dbReference type="Proteomes" id="UP000251889"/>
    </source>
</evidence>
<evidence type="ECO:0000256" key="2">
    <source>
        <dbReference type="ARBA" id="ARBA00012652"/>
    </source>
</evidence>
<dbReference type="Pfam" id="PF17390">
    <property type="entry name" value="Bac_rhamnosid_C"/>
    <property type="match status" value="1"/>
</dbReference>
<feature type="domain" description="Alpha-L-rhamnosidase concanavalin-like" evidence="5">
    <location>
        <begin position="340"/>
        <end position="451"/>
    </location>
</feature>
<name>A0A364XW17_9BACT</name>
<sequence>MLKSIFVALFCFINIVAQSQVVALRCEHLERPIGIDNPSPRLSWKLSDARNGARQLAYAIQVSTDSLAVAANNGNVWSSGRIESDDVLIAYNGKKLSAFTRYYWRVTVWNELGKEATSDISHFETAFIHGATWKGTWISDSKGEDEAAAPYFRKTFNVNKKIKTARAYIAVGGLYELYVNGKKVGDELLTPAYTRFDRRTLYLTHDVTNILQQDRNAIGVLLGNGWYNHQPLAVWDFHRAPWRARPTFCLDLRIEYDDGSVETITSGTDWKTSNGGLTFNAIYVGEHYDATQEQPGWNTVSFDDSQWKNASPRQAPSQEIVAQVMHGIKAVEEIKPKTLKKINDTTYLYDLGKNIAGVTSIKLRASSGTVVRLKHGERLNSEGRVDMSNIDIFHKSNNRHTPFQTDIYTARGSGEETFKARFNYKGFQFIEVTSSKPISLTIDDVTGFFMHSAVPVIGKISTSNELINKLWAATNNSYRSNLYGYPTDCPQREKNGWTGDAHIAIETGLFNFDGITVYEKWLADHRDEQQPNGVLPAIIPTGGWGYTWANGPDWTSTIAMIPWNVYRFTGDAKILLDNYENIKRYVDHIDELYPTGLTTWGLGDWVPVHSKAPLELTSSIYYYVDVDILAKAAALFNKQEDQKHYSALSTKIKNAINLKYLNTATGMYGAGLQTELSAPLCWNIVPESLRAKVAANLASRVATDHYHFDVGILGARAILNALSENGYPDVAYKLASQNTYPSFGWWIVNGATTLYENWKIDSKNDISLNHIMFGDIGGWLYRALGGMQPTHEEPGFKKIILTPFFPDELTSFESEHESPYGKIISRWKRTKTSVTWDVTIPANTTAAVTIPSTYKMDRQPGTFTLTSGKHTFLLRKK</sequence>
<evidence type="ECO:0000256" key="3">
    <source>
        <dbReference type="ARBA" id="ARBA00022801"/>
    </source>
</evidence>
<dbReference type="InterPro" id="IPR008902">
    <property type="entry name" value="Rhamnosid_concanavalin"/>
</dbReference>
<proteinExistence type="predicted"/>
<dbReference type="InterPro" id="IPR013783">
    <property type="entry name" value="Ig-like_fold"/>
</dbReference>
<evidence type="ECO:0000259" key="7">
    <source>
        <dbReference type="Pfam" id="PF17389"/>
    </source>
</evidence>
<organism evidence="9 10">
    <name type="scientific">Pseudochryseolinea flava</name>
    <dbReference type="NCBI Taxonomy" id="2059302"/>
    <lineage>
        <taxon>Bacteria</taxon>
        <taxon>Pseudomonadati</taxon>
        <taxon>Bacteroidota</taxon>
        <taxon>Cytophagia</taxon>
        <taxon>Cytophagales</taxon>
        <taxon>Fulvivirgaceae</taxon>
        <taxon>Pseudochryseolinea</taxon>
    </lineage>
</organism>
<dbReference type="PIRSF" id="PIRSF010631">
    <property type="entry name" value="A-rhamnsds"/>
    <property type="match status" value="1"/>
</dbReference>
<dbReference type="SUPFAM" id="SSF49785">
    <property type="entry name" value="Galactose-binding domain-like"/>
    <property type="match status" value="1"/>
</dbReference>
<dbReference type="Pfam" id="PF05592">
    <property type="entry name" value="Bac_rhamnosid"/>
    <property type="match status" value="1"/>
</dbReference>
<dbReference type="GO" id="GO:0005975">
    <property type="term" value="P:carbohydrate metabolic process"/>
    <property type="evidence" value="ECO:0007669"/>
    <property type="project" value="InterPro"/>
</dbReference>
<dbReference type="OrthoDB" id="9815108at2"/>
<feature type="domain" description="Alpha-L-rhamnosidase C-terminal" evidence="8">
    <location>
        <begin position="792"/>
        <end position="856"/>
    </location>
</feature>
<dbReference type="InterPro" id="IPR012341">
    <property type="entry name" value="6hp_glycosidase-like_sf"/>
</dbReference>
<feature type="domain" description="Bacterial alpha-L-rhamnosidase N-terminal" evidence="6">
    <location>
        <begin position="160"/>
        <end position="332"/>
    </location>
</feature>
<dbReference type="Gene3D" id="2.60.120.260">
    <property type="entry name" value="Galactose-binding domain-like"/>
    <property type="match status" value="2"/>
</dbReference>
<reference evidence="9 10" key="1">
    <citation type="submission" date="2018-06" db="EMBL/GenBank/DDBJ databases">
        <title>Chryseolinea flavus sp. nov., a member of the phylum Bacteroidetes isolated from soil.</title>
        <authorList>
            <person name="Li Y."/>
            <person name="Wang J."/>
        </authorList>
    </citation>
    <scope>NUCLEOTIDE SEQUENCE [LARGE SCALE GENOMIC DNA]</scope>
    <source>
        <strain evidence="9 10">SDU1-6</strain>
    </source>
</reference>
<gene>
    <name evidence="9" type="ORF">DQQ10_23490</name>
</gene>
<dbReference type="Gene3D" id="2.60.40.10">
    <property type="entry name" value="Immunoglobulins"/>
    <property type="match status" value="1"/>
</dbReference>
<dbReference type="Gene3D" id="2.60.420.10">
    <property type="entry name" value="Maltose phosphorylase, domain 3"/>
    <property type="match status" value="1"/>
</dbReference>
<dbReference type="SUPFAM" id="SSF48208">
    <property type="entry name" value="Six-hairpin glycosidases"/>
    <property type="match status" value="1"/>
</dbReference>
<dbReference type="GO" id="GO:0030596">
    <property type="term" value="F:alpha-L-rhamnosidase activity"/>
    <property type="evidence" value="ECO:0007669"/>
    <property type="project" value="UniProtKB-EC"/>
</dbReference>
<feature type="signal peptide" evidence="4">
    <location>
        <begin position="1"/>
        <end position="19"/>
    </location>
</feature>
<comment type="catalytic activity">
    <reaction evidence="1">
        <text>Hydrolysis of terminal non-reducing alpha-L-rhamnose residues in alpha-L-rhamnosides.</text>
        <dbReference type="EC" id="3.2.1.40"/>
    </reaction>
</comment>
<dbReference type="PANTHER" id="PTHR33307:SF6">
    <property type="entry name" value="ALPHA-RHAMNOSIDASE (EUROFUNG)-RELATED"/>
    <property type="match status" value="1"/>
</dbReference>
<dbReference type="InterPro" id="IPR008979">
    <property type="entry name" value="Galactose-bd-like_sf"/>
</dbReference>
<dbReference type="InterPro" id="IPR013737">
    <property type="entry name" value="Bac_rhamnosid_N"/>
</dbReference>
<keyword evidence="10" id="KW-1185">Reference proteome</keyword>
<dbReference type="EC" id="3.2.1.40" evidence="2"/>
<accession>A0A364XW17</accession>
<dbReference type="InterPro" id="IPR016007">
    <property type="entry name" value="Alpha_rhamnosid"/>
</dbReference>
<dbReference type="Pfam" id="PF17389">
    <property type="entry name" value="Bac_rhamnosid6H"/>
    <property type="match status" value="1"/>
</dbReference>
<protein>
    <recommendedName>
        <fullName evidence="2">alpha-L-rhamnosidase</fullName>
        <ecNumber evidence="2">3.2.1.40</ecNumber>
    </recommendedName>
</protein>
<evidence type="ECO:0000259" key="8">
    <source>
        <dbReference type="Pfam" id="PF17390"/>
    </source>
</evidence>
<keyword evidence="4" id="KW-0732">Signal</keyword>
<dbReference type="AlphaFoldDB" id="A0A364XW17"/>
<dbReference type="EMBL" id="QMFY01000017">
    <property type="protein sequence ID" value="RAV98534.1"/>
    <property type="molecule type" value="Genomic_DNA"/>
</dbReference>
<dbReference type="Pfam" id="PF08531">
    <property type="entry name" value="Bac_rhamnosid_N"/>
    <property type="match status" value="1"/>
</dbReference>
<evidence type="ECO:0000259" key="6">
    <source>
        <dbReference type="Pfam" id="PF08531"/>
    </source>
</evidence>
<dbReference type="InterPro" id="IPR035396">
    <property type="entry name" value="Bac_rhamnosid6H"/>
</dbReference>
<feature type="domain" description="Alpha-L-rhamnosidase six-hairpin glycosidase" evidence="7">
    <location>
        <begin position="457"/>
        <end position="783"/>
    </location>
</feature>
<evidence type="ECO:0000259" key="5">
    <source>
        <dbReference type="Pfam" id="PF05592"/>
    </source>
</evidence>
<feature type="chain" id="PRO_5016619819" description="alpha-L-rhamnosidase" evidence="4">
    <location>
        <begin position="20"/>
        <end position="877"/>
    </location>
</feature>
<evidence type="ECO:0000256" key="4">
    <source>
        <dbReference type="SAM" id="SignalP"/>
    </source>
</evidence>
<keyword evidence="3" id="KW-0378">Hydrolase</keyword>
<dbReference type="Gene3D" id="1.50.10.10">
    <property type="match status" value="1"/>
</dbReference>
<dbReference type="InterPro" id="IPR008928">
    <property type="entry name" value="6-hairpin_glycosidase_sf"/>
</dbReference>
<dbReference type="InterPro" id="IPR035398">
    <property type="entry name" value="Bac_rhamnosid_C"/>
</dbReference>